<evidence type="ECO:0000256" key="7">
    <source>
        <dbReference type="ARBA" id="ARBA00023288"/>
    </source>
</evidence>
<feature type="transmembrane region" description="Helical" evidence="8">
    <location>
        <begin position="198"/>
        <end position="219"/>
    </location>
</feature>
<feature type="chain" id="PRO_5045949446" description="Copper acquisition factor BIM1-like domain-containing protein" evidence="9">
    <location>
        <begin position="21"/>
        <end position="257"/>
    </location>
</feature>
<dbReference type="CDD" id="cd12087">
    <property type="entry name" value="TM_EGFR-like"/>
    <property type="match status" value="1"/>
</dbReference>
<evidence type="ECO:0000256" key="6">
    <source>
        <dbReference type="ARBA" id="ARBA00023180"/>
    </source>
</evidence>
<dbReference type="Proteomes" id="UP001642406">
    <property type="component" value="Unassembled WGS sequence"/>
</dbReference>
<dbReference type="EMBL" id="CAWUHC010000238">
    <property type="protein sequence ID" value="CAK7237990.1"/>
    <property type="molecule type" value="Genomic_DNA"/>
</dbReference>
<evidence type="ECO:0000313" key="12">
    <source>
        <dbReference type="Proteomes" id="UP001642406"/>
    </source>
</evidence>
<keyword evidence="8" id="KW-1133">Transmembrane helix</keyword>
<evidence type="ECO:0000259" key="10">
    <source>
        <dbReference type="Pfam" id="PF20238"/>
    </source>
</evidence>
<keyword evidence="2" id="KW-1003">Cell membrane</keyword>
<gene>
    <name evidence="11" type="ORF">SBRCBS47491_010234</name>
</gene>
<keyword evidence="7" id="KW-0449">Lipoprotein</keyword>
<comment type="caution">
    <text evidence="11">The sequence shown here is derived from an EMBL/GenBank/DDBJ whole genome shotgun (WGS) entry which is preliminary data.</text>
</comment>
<keyword evidence="8" id="KW-0812">Transmembrane</keyword>
<dbReference type="InterPro" id="IPR046530">
    <property type="entry name" value="BIM1-like_dom"/>
</dbReference>
<feature type="domain" description="Copper acquisition factor BIM1-like" evidence="10">
    <location>
        <begin position="25"/>
        <end position="168"/>
    </location>
</feature>
<proteinExistence type="predicted"/>
<evidence type="ECO:0000256" key="2">
    <source>
        <dbReference type="ARBA" id="ARBA00022475"/>
    </source>
</evidence>
<evidence type="ECO:0000256" key="5">
    <source>
        <dbReference type="ARBA" id="ARBA00023136"/>
    </source>
</evidence>
<accession>A0ABP0D2H6</accession>
<comment type="subcellular location">
    <subcellularLocation>
        <location evidence="1">Cell membrane</location>
        <topology evidence="1">Lipid-anchor</topology>
        <topology evidence="1">GPI-anchor</topology>
    </subcellularLocation>
</comment>
<evidence type="ECO:0000256" key="8">
    <source>
        <dbReference type="SAM" id="Phobius"/>
    </source>
</evidence>
<keyword evidence="12" id="KW-1185">Reference proteome</keyword>
<keyword evidence="3" id="KW-0336">GPI-anchor</keyword>
<dbReference type="Pfam" id="PF20238">
    <property type="entry name" value="BIM1-like_dom"/>
    <property type="match status" value="1"/>
</dbReference>
<sequence>MIYSTSLVAAIPLFACLAQAATSTMGHAGFTWPTPRAWSDANDQGSPCGSPDGVGERTKFPLTNGAVALQINDESFKVNMAISYNDNPSVNGDFVNIVDYSNFPVLDPGNECYAVPDPSSKVLSGQKATLQLSYAAMESGRYRTFYACADIVFVPLSDFTETISCYNYSIETGVTTTNPGVAPTPALKSTKRKLSGGAIAGIVVGIVVFFMLIALALLFRTSQRVKRAARITENHLRLQALRRNPDPAILKKTYTNE</sequence>
<name>A0ABP0D2H6_9PEZI</name>
<evidence type="ECO:0000256" key="4">
    <source>
        <dbReference type="ARBA" id="ARBA00022729"/>
    </source>
</evidence>
<organism evidence="11 12">
    <name type="scientific">Sporothrix bragantina</name>
    <dbReference type="NCBI Taxonomy" id="671064"/>
    <lineage>
        <taxon>Eukaryota</taxon>
        <taxon>Fungi</taxon>
        <taxon>Dikarya</taxon>
        <taxon>Ascomycota</taxon>
        <taxon>Pezizomycotina</taxon>
        <taxon>Sordariomycetes</taxon>
        <taxon>Sordariomycetidae</taxon>
        <taxon>Ophiostomatales</taxon>
        <taxon>Ophiostomataceae</taxon>
        <taxon>Sporothrix</taxon>
    </lineage>
</organism>
<dbReference type="PANTHER" id="PTHR34992">
    <property type="entry name" value="HYPHAL ANASTAMOSIS-7 PROTEIN"/>
    <property type="match status" value="1"/>
</dbReference>
<evidence type="ECO:0000256" key="3">
    <source>
        <dbReference type="ARBA" id="ARBA00022622"/>
    </source>
</evidence>
<evidence type="ECO:0000256" key="1">
    <source>
        <dbReference type="ARBA" id="ARBA00004609"/>
    </source>
</evidence>
<feature type="signal peptide" evidence="9">
    <location>
        <begin position="1"/>
        <end position="20"/>
    </location>
</feature>
<reference evidence="11 12" key="1">
    <citation type="submission" date="2024-01" db="EMBL/GenBank/DDBJ databases">
        <authorList>
            <person name="Allen C."/>
            <person name="Tagirdzhanova G."/>
        </authorList>
    </citation>
    <scope>NUCLEOTIDE SEQUENCE [LARGE SCALE GENOMIC DNA]</scope>
</reference>
<dbReference type="InterPro" id="IPR046936">
    <property type="entry name" value="BIM1-like"/>
</dbReference>
<keyword evidence="6" id="KW-0325">Glycoprotein</keyword>
<keyword evidence="4 9" id="KW-0732">Signal</keyword>
<dbReference type="CDD" id="cd21176">
    <property type="entry name" value="LPMO_auxiliary-like"/>
    <property type="match status" value="1"/>
</dbReference>
<keyword evidence="5 8" id="KW-0472">Membrane</keyword>
<protein>
    <recommendedName>
        <fullName evidence="10">Copper acquisition factor BIM1-like domain-containing protein</fullName>
    </recommendedName>
</protein>
<evidence type="ECO:0000256" key="9">
    <source>
        <dbReference type="SAM" id="SignalP"/>
    </source>
</evidence>
<evidence type="ECO:0000313" key="11">
    <source>
        <dbReference type="EMBL" id="CAK7237990.1"/>
    </source>
</evidence>
<dbReference type="PANTHER" id="PTHR34992:SF5">
    <property type="entry name" value="ANCHORED PROTEIN, PUTATIVE (AFU_ORTHOLOGUE AFUA_6G02800)-RELATED"/>
    <property type="match status" value="1"/>
</dbReference>